<accession>A0A2K3QDR6</accession>
<keyword evidence="2" id="KW-1133">Transmembrane helix</keyword>
<comment type="caution">
    <text evidence="4">The sequence shown here is derived from an EMBL/GenBank/DDBJ whole genome shotgun (WGS) entry which is preliminary data.</text>
</comment>
<feature type="compositionally biased region" description="Polar residues" evidence="1">
    <location>
        <begin position="343"/>
        <end position="371"/>
    </location>
</feature>
<evidence type="ECO:0000313" key="4">
    <source>
        <dbReference type="EMBL" id="PNY25685.1"/>
    </source>
</evidence>
<protein>
    <submittedName>
        <fullName evidence="4">Uncharacterized protein</fullName>
    </submittedName>
</protein>
<dbReference type="STRING" id="45235.A0A2K3QDR6"/>
<dbReference type="Proteomes" id="UP000236621">
    <property type="component" value="Unassembled WGS sequence"/>
</dbReference>
<keyword evidence="2" id="KW-0472">Membrane</keyword>
<dbReference type="OrthoDB" id="5292518at2759"/>
<evidence type="ECO:0000256" key="1">
    <source>
        <dbReference type="SAM" id="MobiDB-lite"/>
    </source>
</evidence>
<organism evidence="4 5">
    <name type="scientific">Tolypocladium capitatum</name>
    <dbReference type="NCBI Taxonomy" id="45235"/>
    <lineage>
        <taxon>Eukaryota</taxon>
        <taxon>Fungi</taxon>
        <taxon>Dikarya</taxon>
        <taxon>Ascomycota</taxon>
        <taxon>Pezizomycotina</taxon>
        <taxon>Sordariomycetes</taxon>
        <taxon>Hypocreomycetidae</taxon>
        <taxon>Hypocreales</taxon>
        <taxon>Ophiocordycipitaceae</taxon>
        <taxon>Tolypocladium</taxon>
    </lineage>
</organism>
<name>A0A2K3QDR6_9HYPO</name>
<proteinExistence type="predicted"/>
<evidence type="ECO:0000256" key="2">
    <source>
        <dbReference type="SAM" id="Phobius"/>
    </source>
</evidence>
<dbReference type="EMBL" id="NRSZ01000690">
    <property type="protein sequence ID" value="PNY25685.1"/>
    <property type="molecule type" value="Genomic_DNA"/>
</dbReference>
<gene>
    <name evidence="4" type="ORF">TCAP_04377</name>
</gene>
<feature type="compositionally biased region" description="Low complexity" evidence="1">
    <location>
        <begin position="458"/>
        <end position="473"/>
    </location>
</feature>
<evidence type="ECO:0000256" key="3">
    <source>
        <dbReference type="SAM" id="SignalP"/>
    </source>
</evidence>
<feature type="transmembrane region" description="Helical" evidence="2">
    <location>
        <begin position="241"/>
        <end position="263"/>
    </location>
</feature>
<dbReference type="AlphaFoldDB" id="A0A2K3QDR6"/>
<feature type="signal peptide" evidence="3">
    <location>
        <begin position="1"/>
        <end position="22"/>
    </location>
</feature>
<keyword evidence="5" id="KW-1185">Reference proteome</keyword>
<keyword evidence="2" id="KW-0812">Transmembrane</keyword>
<sequence length="521" mass="53183">MRSSVGNALLLYVPLALSPAGAEPIQRHDGLRRVGKKPQVTEPAVLARRDDNVCGVSMRLCPSSLGGDCCPDNYECANESCYATTRAPSTCGTMVGWYACAAVYGGGCCPDGYLCQRAANCVPPSGSPYTHGCPSSHFLCPPSVGYGCCPDGMGCAVNQCYSTDPTTVTQTMVVTSTDRGVATVYTTTATTVGSPAPPTAFPTGGAGGGDQKVLKYFPSAVPKVTPPGGSGSGGGISAAQLGGIVAGSISSVGIALVAAFLLFRRFSARRRGGGGSSIGGSDSSEGRDDVKAGAQTKEGHAAGSDADAMSVVPLMMSSPRPSQPRPGPGIDSQTGPGRAEIVSATSFAGGSQSVGGTASRHTSTQHDGAGTTLSRLDSLLGLPQRSSEQESIVGHTLSCISRDSRPLYSLVRRRSDASSASGAPDTDAVRHPALVVELEARPFIAELPSLPAGVMEPRSVSRGVSRGASIGASMDGRRRSSASSGIWPSGSPPPPLHQRKRSDGLPATRLEEQMMHGYHGP</sequence>
<evidence type="ECO:0000313" key="5">
    <source>
        <dbReference type="Proteomes" id="UP000236621"/>
    </source>
</evidence>
<feature type="chain" id="PRO_5014406291" evidence="3">
    <location>
        <begin position="23"/>
        <end position="521"/>
    </location>
</feature>
<keyword evidence="3" id="KW-0732">Signal</keyword>
<feature type="region of interest" description="Disordered" evidence="1">
    <location>
        <begin position="270"/>
        <end position="371"/>
    </location>
</feature>
<reference evidence="4 5" key="1">
    <citation type="submission" date="2017-08" db="EMBL/GenBank/DDBJ databases">
        <title>Harnessing the power of phylogenomics to disentangle the directionality and signatures of interkingdom host jumping in the parasitic fungal genus Tolypocladium.</title>
        <authorList>
            <person name="Quandt C.A."/>
            <person name="Patterson W."/>
            <person name="Spatafora J.W."/>
        </authorList>
    </citation>
    <scope>NUCLEOTIDE SEQUENCE [LARGE SCALE GENOMIC DNA]</scope>
    <source>
        <strain evidence="4 5">CBS 113982</strain>
    </source>
</reference>
<feature type="region of interest" description="Disordered" evidence="1">
    <location>
        <begin position="458"/>
        <end position="521"/>
    </location>
</feature>